<reference evidence="7 9" key="1">
    <citation type="submission" date="2018-09" db="EMBL/GenBank/DDBJ databases">
        <title>Genomic investigation of the strawberry pathogen Phytophthora fragariae indicates pathogenicity is determined by transcriptional variation in three key races.</title>
        <authorList>
            <person name="Adams T.M."/>
            <person name="Armitage A.D."/>
            <person name="Sobczyk M.K."/>
            <person name="Bates H.J."/>
            <person name="Dunwell J.M."/>
            <person name="Nellist C.F."/>
            <person name="Harrison R.J."/>
        </authorList>
    </citation>
    <scope>NUCLEOTIDE SEQUENCE [LARGE SCALE GENOMIC DNA]</scope>
    <source>
        <strain evidence="4 7">SCRP249</strain>
        <strain evidence="5 9">SCRP324</strain>
        <strain evidence="6 8">SCRP333</strain>
    </source>
</reference>
<dbReference type="PANTHER" id="PTHR43586">
    <property type="entry name" value="CYSTEINE DESULFURASE"/>
    <property type="match status" value="1"/>
</dbReference>
<dbReference type="InterPro" id="IPR015424">
    <property type="entry name" value="PyrdxlP-dep_Trfase"/>
</dbReference>
<evidence type="ECO:0000256" key="2">
    <source>
        <dbReference type="SAM" id="MobiDB-lite"/>
    </source>
</evidence>
<evidence type="ECO:0000256" key="1">
    <source>
        <dbReference type="ARBA" id="ARBA00022898"/>
    </source>
</evidence>
<feature type="domain" description="Aminotransferase class V" evidence="3">
    <location>
        <begin position="76"/>
        <end position="156"/>
    </location>
</feature>
<dbReference type="SUPFAM" id="SSF53383">
    <property type="entry name" value="PLP-dependent transferases"/>
    <property type="match status" value="1"/>
</dbReference>
<dbReference type="InterPro" id="IPR015421">
    <property type="entry name" value="PyrdxlP-dep_Trfase_major"/>
</dbReference>
<evidence type="ECO:0000313" key="5">
    <source>
        <dbReference type="EMBL" id="KAE8987939.1"/>
    </source>
</evidence>
<accession>A0A6A3IXT4</accession>
<keyword evidence="8" id="KW-1185">Reference proteome</keyword>
<evidence type="ECO:0000313" key="6">
    <source>
        <dbReference type="EMBL" id="KAE9283038.1"/>
    </source>
</evidence>
<sequence>MPAALVTPIHNRDQIENRRLLGDSTLSSSFISNSTPTKPSTDDDHANVSQVLEDIASDMIGRNAPFNTPFGTKAQVYADYTASGKSLECIERFIHDQVMPTYGNTHTTTSVTGLQTTSFREEARQIIANTVNARASTDVVIFTGQGCTSAIHKLVAVLGINKGRRRHPGLGKIQY</sequence>
<proteinExistence type="predicted"/>
<evidence type="ECO:0000313" key="4">
    <source>
        <dbReference type="EMBL" id="KAE8973875.1"/>
    </source>
</evidence>
<keyword evidence="1" id="KW-0663">Pyridoxal phosphate</keyword>
<dbReference type="EMBL" id="QXFV01003792">
    <property type="protein sequence ID" value="KAE8973875.1"/>
    <property type="molecule type" value="Genomic_DNA"/>
</dbReference>
<evidence type="ECO:0000259" key="3">
    <source>
        <dbReference type="Pfam" id="PF00266"/>
    </source>
</evidence>
<organism evidence="5 9">
    <name type="scientific">Phytophthora rubi</name>
    <dbReference type="NCBI Taxonomy" id="129364"/>
    <lineage>
        <taxon>Eukaryota</taxon>
        <taxon>Sar</taxon>
        <taxon>Stramenopiles</taxon>
        <taxon>Oomycota</taxon>
        <taxon>Peronosporomycetes</taxon>
        <taxon>Peronosporales</taxon>
        <taxon>Peronosporaceae</taxon>
        <taxon>Phytophthora</taxon>
    </lineage>
</organism>
<comment type="caution">
    <text evidence="5">The sequence shown here is derived from an EMBL/GenBank/DDBJ whole genome shotgun (WGS) entry which is preliminary data.</text>
</comment>
<dbReference type="EMBL" id="QXFT01003740">
    <property type="protein sequence ID" value="KAE9283038.1"/>
    <property type="molecule type" value="Genomic_DNA"/>
</dbReference>
<dbReference type="Proteomes" id="UP000435112">
    <property type="component" value="Unassembled WGS sequence"/>
</dbReference>
<evidence type="ECO:0000313" key="9">
    <source>
        <dbReference type="Proteomes" id="UP000435112"/>
    </source>
</evidence>
<dbReference type="Proteomes" id="UP000434957">
    <property type="component" value="Unassembled WGS sequence"/>
</dbReference>
<evidence type="ECO:0000313" key="8">
    <source>
        <dbReference type="Proteomes" id="UP000434957"/>
    </source>
</evidence>
<dbReference type="Pfam" id="PF00266">
    <property type="entry name" value="Aminotran_5"/>
    <property type="match status" value="1"/>
</dbReference>
<feature type="region of interest" description="Disordered" evidence="2">
    <location>
        <begin position="26"/>
        <end position="45"/>
    </location>
</feature>
<feature type="compositionally biased region" description="Low complexity" evidence="2">
    <location>
        <begin position="26"/>
        <end position="37"/>
    </location>
</feature>
<dbReference type="InterPro" id="IPR000192">
    <property type="entry name" value="Aminotrans_V_dom"/>
</dbReference>
<gene>
    <name evidence="4" type="ORF">PR001_g26177</name>
    <name evidence="5" type="ORF">PR002_g21910</name>
    <name evidence="6" type="ORF">PR003_g27243</name>
</gene>
<evidence type="ECO:0000313" key="7">
    <source>
        <dbReference type="Proteomes" id="UP000429607"/>
    </source>
</evidence>
<name>A0A6A3IXT4_9STRA</name>
<protein>
    <recommendedName>
        <fullName evidence="3">Aminotransferase class V domain-containing protein</fullName>
    </recommendedName>
</protein>
<dbReference type="PANTHER" id="PTHR43586:SF8">
    <property type="entry name" value="CYSTEINE DESULFURASE 1, CHLOROPLASTIC"/>
    <property type="match status" value="1"/>
</dbReference>
<dbReference type="OrthoDB" id="420046at2759"/>
<dbReference type="EMBL" id="QXFU01002280">
    <property type="protein sequence ID" value="KAE8987939.1"/>
    <property type="molecule type" value="Genomic_DNA"/>
</dbReference>
<dbReference type="AlphaFoldDB" id="A0A6A3IXT4"/>
<dbReference type="Gene3D" id="3.40.640.10">
    <property type="entry name" value="Type I PLP-dependent aspartate aminotransferase-like (Major domain)"/>
    <property type="match status" value="1"/>
</dbReference>
<dbReference type="Proteomes" id="UP000429607">
    <property type="component" value="Unassembled WGS sequence"/>
</dbReference>